<evidence type="ECO:0008006" key="2">
    <source>
        <dbReference type="Google" id="ProtNLM"/>
    </source>
</evidence>
<protein>
    <recommendedName>
        <fullName evidence="2">Phage major capsid protein</fullName>
    </recommendedName>
</protein>
<evidence type="ECO:0000313" key="1">
    <source>
        <dbReference type="EMBL" id="KKN77903.1"/>
    </source>
</evidence>
<organism evidence="1">
    <name type="scientific">marine sediment metagenome</name>
    <dbReference type="NCBI Taxonomy" id="412755"/>
    <lineage>
        <taxon>unclassified sequences</taxon>
        <taxon>metagenomes</taxon>
        <taxon>ecological metagenomes</taxon>
    </lineage>
</organism>
<dbReference type="EMBL" id="LAZR01000272">
    <property type="protein sequence ID" value="KKN77903.1"/>
    <property type="molecule type" value="Genomic_DNA"/>
</dbReference>
<gene>
    <name evidence="1" type="ORF">LCGC14_0356400</name>
</gene>
<reference evidence="1" key="1">
    <citation type="journal article" date="2015" name="Nature">
        <title>Complex archaea that bridge the gap between prokaryotes and eukaryotes.</title>
        <authorList>
            <person name="Spang A."/>
            <person name="Saw J.H."/>
            <person name="Jorgensen S.L."/>
            <person name="Zaremba-Niedzwiedzka K."/>
            <person name="Martijn J."/>
            <person name="Lind A.E."/>
            <person name="van Eijk R."/>
            <person name="Schleper C."/>
            <person name="Guy L."/>
            <person name="Ettema T.J."/>
        </authorList>
    </citation>
    <scope>NUCLEOTIDE SEQUENCE</scope>
</reference>
<dbReference type="AlphaFoldDB" id="A0A0F9WHP1"/>
<comment type="caution">
    <text evidence="1">The sequence shown here is derived from an EMBL/GenBank/DDBJ whole genome shotgun (WGS) entry which is preliminary data.</text>
</comment>
<name>A0A0F9WHP1_9ZZZZ</name>
<proteinExistence type="predicted"/>
<accession>A0A0F9WHP1</accession>
<feature type="non-terminal residue" evidence="1">
    <location>
        <position position="1"/>
    </location>
</feature>
<sequence>DLPKQYFEVTWTNQNYEACRIYQQDRMEIDGGTSIKRKLMLNPTGNARYRRLFDTDEPAVGDVMYEIDVPWTQIGTNYSWDKLEILRNKNSAKGFIRLLETRRIDGLWSLADLIEDRFWKAPDSATDDLNPYGVPYYLNYLDDDATTAGFNGQTVRFENGTTSTVVAGLDGNAQPKWKNYAATYTKIDNSFLRTFRTAVLKTNFKVPNFINDPSQVRGGKKRVYTDADNAVLLQELADAKDDNHRGKDVLGNIRMDEGGLVFINRLPVLYISQLDGITEPVQSTETKPFYCVDFEKFVPYVQDGYWMEESEPMTDRGQHTTFTIFLDGSHNNLCTNRRTAGFVIHRPITS</sequence>